<dbReference type="EMBL" id="FTMS01000006">
    <property type="protein sequence ID" value="SIQ28824.1"/>
    <property type="molecule type" value="Genomic_DNA"/>
</dbReference>
<dbReference type="PIRSF" id="PIRSF012702">
    <property type="entry name" value="UCP012702"/>
    <property type="match status" value="1"/>
</dbReference>
<dbReference type="AlphaFoldDB" id="A0A1N6RIY1"/>
<sequence>MKTMRVLVGGIHHESNTFNPIITGAEDFSLQRGDEIFGVLNDDDSISGIIKTLQTEGFQVEPILMARAVPNGVVSREFYLSVKEEFLQRARKARESSLIDGIALSLHGSMRVEGIGDAEGDLLEALREIFPHTPLSASLDMHATVTEPMVRCLDAVVGYKQAPHTDCFETGEHAARMLVAMLRQGVRPVIGWCKLPLIIAGEKTETSVEPMRGLIELLREREQQPGVMALSYLLGFPWADCPENGVSALVVMEESSVAARAEAEDLARAFWQERKNFRFHTDSYPPGEALEAALAAAREGAWPVYLSDSGDNPTAGSSADCTGFLGQILEYEPFSHLETPLLYAGIYDPPAVERCLQAGVGARLELALGARFDQVTSKPLRLEVEVLSLARKWERFHTDMVMVRAGFVELILVSNHIGFVTPRMFEALNRRVEDYAVIVVKLGYLTDPHKRCAARTIMALTPGSSNEVLETLPFTELSRPVFPLDAEIDHTPRGEAFGPSFPGGQDTL</sequence>
<name>A0A1N6RIY1_9SPIO</name>
<evidence type="ECO:0000313" key="4">
    <source>
        <dbReference type="Proteomes" id="UP000186400"/>
    </source>
</evidence>
<dbReference type="InterPro" id="IPR010799">
    <property type="entry name" value="MlrC_C"/>
</dbReference>
<evidence type="ECO:0000259" key="2">
    <source>
        <dbReference type="Pfam" id="PF07364"/>
    </source>
</evidence>
<keyword evidence="4" id="KW-1185">Reference proteome</keyword>
<gene>
    <name evidence="3" type="ORF">SAMN05920897_106131</name>
</gene>
<dbReference type="Proteomes" id="UP000186400">
    <property type="component" value="Unassembled WGS sequence"/>
</dbReference>
<evidence type="ECO:0000313" key="3">
    <source>
        <dbReference type="EMBL" id="SIQ28824.1"/>
    </source>
</evidence>
<dbReference type="InterPro" id="IPR015995">
    <property type="entry name" value="MlrC_N"/>
</dbReference>
<organism evidence="3 4">
    <name type="scientific">Alkalispirochaeta americana</name>
    <dbReference type="NCBI Taxonomy" id="159291"/>
    <lineage>
        <taxon>Bacteria</taxon>
        <taxon>Pseudomonadati</taxon>
        <taxon>Spirochaetota</taxon>
        <taxon>Spirochaetia</taxon>
        <taxon>Spirochaetales</taxon>
        <taxon>Spirochaetaceae</taxon>
        <taxon>Alkalispirochaeta</taxon>
    </lineage>
</organism>
<dbReference type="STRING" id="159291.SAMN05920897_106131"/>
<protein>
    <submittedName>
        <fullName evidence="3">Microcystin degradation protein MlrC, contains DUF1485 domain</fullName>
    </submittedName>
</protein>
<dbReference type="Pfam" id="PF07364">
    <property type="entry name" value="DUF1485"/>
    <property type="match status" value="1"/>
</dbReference>
<dbReference type="InterPro" id="IPR009197">
    <property type="entry name" value="MlrC"/>
</dbReference>
<proteinExistence type="predicted"/>
<reference evidence="3 4" key="1">
    <citation type="submission" date="2017-01" db="EMBL/GenBank/DDBJ databases">
        <authorList>
            <person name="Mah S.A."/>
            <person name="Swanson W.J."/>
            <person name="Moy G.W."/>
            <person name="Vacquier V.D."/>
        </authorList>
    </citation>
    <scope>NUCLEOTIDE SEQUENCE [LARGE SCALE GENOMIC DNA]</scope>
    <source>
        <strain evidence="3 4">ASpG1</strain>
    </source>
</reference>
<evidence type="ECO:0000259" key="1">
    <source>
        <dbReference type="Pfam" id="PF07171"/>
    </source>
</evidence>
<dbReference type="Pfam" id="PF07171">
    <property type="entry name" value="MlrC_C"/>
    <property type="match status" value="1"/>
</dbReference>
<accession>A0A1N6RIY1</accession>
<feature type="domain" description="Microcystin LR degradation protein MlrC N-terminal" evidence="2">
    <location>
        <begin position="5"/>
        <end position="293"/>
    </location>
</feature>
<feature type="domain" description="Microcystin LR degradation protein MlrC C-terminal" evidence="1">
    <location>
        <begin position="306"/>
        <end position="475"/>
    </location>
</feature>